<dbReference type="GO" id="GO:0003677">
    <property type="term" value="F:DNA binding"/>
    <property type="evidence" value="ECO:0007669"/>
    <property type="project" value="UniProtKB-KW"/>
</dbReference>
<accession>A0ABS6YKC3</accession>
<dbReference type="EMBL" id="WMBF01000071">
    <property type="protein sequence ID" value="MBW5421879.1"/>
    <property type="molecule type" value="Genomic_DNA"/>
</dbReference>
<dbReference type="RefSeq" id="WP_219688346.1">
    <property type="nucleotide sequence ID" value="NZ_WMBF01000071.1"/>
</dbReference>
<dbReference type="Proteomes" id="UP001197114">
    <property type="component" value="Unassembled WGS sequence"/>
</dbReference>
<keyword evidence="3" id="KW-1185">Reference proteome</keyword>
<keyword evidence="2" id="KW-0238">DNA-binding</keyword>
<feature type="compositionally biased region" description="Low complexity" evidence="1">
    <location>
        <begin position="1"/>
        <end position="12"/>
    </location>
</feature>
<evidence type="ECO:0000313" key="2">
    <source>
        <dbReference type="EMBL" id="MBW5421879.1"/>
    </source>
</evidence>
<feature type="region of interest" description="Disordered" evidence="1">
    <location>
        <begin position="1"/>
        <end position="24"/>
    </location>
</feature>
<protein>
    <submittedName>
        <fullName evidence="2">DNA-binding protein</fullName>
    </submittedName>
</protein>
<name>A0ABS6YKC3_9ACTN</name>
<proteinExistence type="predicted"/>
<reference evidence="2 3" key="1">
    <citation type="submission" date="2019-11" db="EMBL/GenBank/DDBJ databases">
        <authorList>
            <person name="Ay H."/>
        </authorList>
    </citation>
    <scope>NUCLEOTIDE SEQUENCE [LARGE SCALE GENOMIC DNA]</scope>
    <source>
        <strain evidence="2 3">BG9H</strain>
    </source>
</reference>
<comment type="caution">
    <text evidence="2">The sequence shown here is derived from an EMBL/GenBank/DDBJ whole genome shotgun (WGS) entry which is preliminary data.</text>
</comment>
<evidence type="ECO:0000313" key="3">
    <source>
        <dbReference type="Proteomes" id="UP001197114"/>
    </source>
</evidence>
<sequence>MAQEKMAQAQEAPGRDGERPLSSVPGVTRTLRHLLDLDATRGARAAVPALREAVRRVPELSAEPESLRGLDGELLAALAELCEVVGWILFDAGFHRHAHRANARALALAELCGDRWTARLVLLNHSMLQAHTGRPRAALETACRVYGARALPPRVETLVLIRRAHALALLGAGHRAPEALLARARSRFLDGVCRHDPPWAWWIDDTELLGHQGWVLARLHRWDRAIPLLHRAATAPGGPAYRELFGAQLLAALAGAGAWREAEDVLADLAPRAARVRSARTARALAATALRLRASGEATASLREGAVYLLDTLSAPEPRPSARP</sequence>
<organism evidence="2 3">
    <name type="scientific">Streptomyces anatolicus</name>
    <dbReference type="NCBI Taxonomy" id="2675858"/>
    <lineage>
        <taxon>Bacteria</taxon>
        <taxon>Bacillati</taxon>
        <taxon>Actinomycetota</taxon>
        <taxon>Actinomycetes</taxon>
        <taxon>Kitasatosporales</taxon>
        <taxon>Streptomycetaceae</taxon>
        <taxon>Streptomyces</taxon>
    </lineage>
</organism>
<gene>
    <name evidence="2" type="ORF">GKQ77_09910</name>
</gene>
<evidence type="ECO:0000256" key="1">
    <source>
        <dbReference type="SAM" id="MobiDB-lite"/>
    </source>
</evidence>